<dbReference type="Pfam" id="PF09468">
    <property type="entry name" value="RNase_H2-Ydr279"/>
    <property type="match status" value="1"/>
</dbReference>
<feature type="domain" description="Rnh202 triple barrel" evidence="7">
    <location>
        <begin position="15"/>
        <end position="93"/>
    </location>
</feature>
<dbReference type="GO" id="GO:0032299">
    <property type="term" value="C:ribonuclease H2 complex"/>
    <property type="evidence" value="ECO:0007669"/>
    <property type="project" value="InterPro"/>
</dbReference>
<dbReference type="Gene3D" id="1.10.20.120">
    <property type="match status" value="1"/>
</dbReference>
<evidence type="ECO:0000256" key="5">
    <source>
        <dbReference type="ARBA" id="ARBA00033464"/>
    </source>
</evidence>
<proteinExistence type="predicted"/>
<feature type="domain" description="Ribonuclease H2 subunit B wHTH" evidence="6">
    <location>
        <begin position="96"/>
        <end position="227"/>
    </location>
</feature>
<dbReference type="AlphaFoldDB" id="A0A0H5C213"/>
<protein>
    <recommendedName>
        <fullName evidence="2">Ribonuclease H2 subunit B</fullName>
    </recommendedName>
    <alternativeName>
        <fullName evidence="5">Ribonuclease HI subunit B</fullName>
    </alternativeName>
</protein>
<comment type="subcellular location">
    <subcellularLocation>
        <location evidence="1">Nucleus</location>
    </subcellularLocation>
</comment>
<dbReference type="InterPro" id="IPR040456">
    <property type="entry name" value="RNase_H2_suB"/>
</dbReference>
<evidence type="ECO:0000259" key="6">
    <source>
        <dbReference type="Pfam" id="PF09468"/>
    </source>
</evidence>
<dbReference type="GO" id="GO:0006401">
    <property type="term" value="P:RNA catabolic process"/>
    <property type="evidence" value="ECO:0007669"/>
    <property type="project" value="TreeGrafter"/>
</dbReference>
<dbReference type="Proteomes" id="UP000038830">
    <property type="component" value="Unassembled WGS sequence"/>
</dbReference>
<dbReference type="InterPro" id="IPR019024">
    <property type="entry name" value="RNase_H2_suB_wHTH"/>
</dbReference>
<gene>
    <name evidence="8" type="ORF">BN1211_2165</name>
</gene>
<evidence type="ECO:0000259" key="7">
    <source>
        <dbReference type="Pfam" id="PF17745"/>
    </source>
</evidence>
<comment type="function">
    <text evidence="4">Non catalytic subunit of RNase H2, an endonuclease that specifically degrades the RNA of RNA:DNA hybrids. Participates in DNA replication, possibly by mediating the removal of lagging-strand Okazaki fragment RNA primers during DNA replication. Mediates the excision of single ribonucleotides from DNA:RNA duplexes.</text>
</comment>
<name>A0A0H5C213_CYBJN</name>
<dbReference type="PANTHER" id="PTHR13383:SF11">
    <property type="entry name" value="RIBONUCLEASE H2 SUBUNIT B"/>
    <property type="match status" value="1"/>
</dbReference>
<evidence type="ECO:0000256" key="4">
    <source>
        <dbReference type="ARBA" id="ARBA00024778"/>
    </source>
</evidence>
<accession>A0A0H5C213</accession>
<dbReference type="Pfam" id="PF17745">
    <property type="entry name" value="Ydr279_N"/>
    <property type="match status" value="1"/>
</dbReference>
<dbReference type="InterPro" id="IPR041195">
    <property type="entry name" value="Rnh202_N"/>
</dbReference>
<dbReference type="EMBL" id="CDQK01000002">
    <property type="protein sequence ID" value="CEP21940.1"/>
    <property type="molecule type" value="Genomic_DNA"/>
</dbReference>
<dbReference type="PANTHER" id="PTHR13383">
    <property type="entry name" value="RIBONUCLEASE H2 SUBUNIT B"/>
    <property type="match status" value="1"/>
</dbReference>
<organism evidence="8 9">
    <name type="scientific">Cyberlindnera jadinii (strain ATCC 18201 / CBS 1600 / BCRC 20928 / JCM 3617 / NBRC 0987 / NRRL Y-1542)</name>
    <name type="common">Torula yeast</name>
    <name type="synonym">Candida utilis</name>
    <dbReference type="NCBI Taxonomy" id="983966"/>
    <lineage>
        <taxon>Eukaryota</taxon>
        <taxon>Fungi</taxon>
        <taxon>Dikarya</taxon>
        <taxon>Ascomycota</taxon>
        <taxon>Saccharomycotina</taxon>
        <taxon>Saccharomycetes</taxon>
        <taxon>Phaffomycetales</taxon>
        <taxon>Phaffomycetaceae</taxon>
        <taxon>Cyberlindnera</taxon>
    </lineage>
</organism>
<evidence type="ECO:0000256" key="2">
    <source>
        <dbReference type="ARBA" id="ARBA00019062"/>
    </source>
</evidence>
<keyword evidence="3" id="KW-0539">Nucleus</keyword>
<sequence length="301" mass="33776">MENSRVVYLPNGPCKIIRLKSPISKELVNLVVSSGKLYELRELTGDNPFDPQNHLRPVTKADGQPVRSLILSDPEGNGVVIENGSLVVATLFNLSYLLIAYFTDAPSGRFQGLEDIVDSLQAEYEGFAEVGDDMVAKSLEQICNTVVEGDETFYKFDESMALLWLKQRVQRLCDHFPSSILESLIKPLLYPVELDKSIPEDMMALALQKYSVLLLSSYLTEQWVDKLMKCYELEPLEQYIGKIKQQKAAKRAAEQSLLEVNQLNANNKRSTKPVAKAAPKKKVKVAKVTKGALDMFFKKKA</sequence>
<evidence type="ECO:0000313" key="8">
    <source>
        <dbReference type="EMBL" id="CEP21940.1"/>
    </source>
</evidence>
<evidence type="ECO:0000256" key="1">
    <source>
        <dbReference type="ARBA" id="ARBA00004123"/>
    </source>
</evidence>
<evidence type="ECO:0000313" key="9">
    <source>
        <dbReference type="Proteomes" id="UP000038830"/>
    </source>
</evidence>
<dbReference type="GO" id="GO:0005654">
    <property type="term" value="C:nucleoplasm"/>
    <property type="evidence" value="ECO:0007669"/>
    <property type="project" value="TreeGrafter"/>
</dbReference>
<evidence type="ECO:0000256" key="3">
    <source>
        <dbReference type="ARBA" id="ARBA00023242"/>
    </source>
</evidence>
<reference evidence="9" key="1">
    <citation type="journal article" date="2015" name="J. Biotechnol.">
        <title>The structure of the Cyberlindnera jadinii genome and its relation to Candida utilis analyzed by the occurrence of single nucleotide polymorphisms.</title>
        <authorList>
            <person name="Rupp O."/>
            <person name="Brinkrolf K."/>
            <person name="Buerth C."/>
            <person name="Kunigo M."/>
            <person name="Schneider J."/>
            <person name="Jaenicke S."/>
            <person name="Goesmann A."/>
            <person name="Puehler A."/>
            <person name="Jaeger K.-E."/>
            <person name="Ernst J.F."/>
        </authorList>
    </citation>
    <scope>NUCLEOTIDE SEQUENCE [LARGE SCALE GENOMIC DNA]</scope>
    <source>
        <strain evidence="9">ATCC 18201 / CBS 1600 / BCRC 20928 / JCM 3617 / NBRC 0987 / NRRL Y-1542</strain>
    </source>
</reference>